<dbReference type="RefSeq" id="WP_034738200.1">
    <property type="nucleotide sequence ID" value="NZ_AWFG01000015.1"/>
</dbReference>
<evidence type="ECO:0000313" key="8">
    <source>
        <dbReference type="EMBL" id="KCZ59486.1"/>
    </source>
</evidence>
<protein>
    <submittedName>
        <fullName evidence="8">Membrane protein</fullName>
    </submittedName>
</protein>
<dbReference type="EMBL" id="AWFG01000015">
    <property type="protein sequence ID" value="KCZ59486.1"/>
    <property type="molecule type" value="Genomic_DNA"/>
</dbReference>
<evidence type="ECO:0000256" key="6">
    <source>
        <dbReference type="ARBA" id="ARBA00023136"/>
    </source>
</evidence>
<evidence type="ECO:0000256" key="1">
    <source>
        <dbReference type="ARBA" id="ARBA00004651"/>
    </source>
</evidence>
<feature type="transmembrane region" description="Helical" evidence="7">
    <location>
        <begin position="56"/>
        <end position="78"/>
    </location>
</feature>
<evidence type="ECO:0000256" key="7">
    <source>
        <dbReference type="SAM" id="Phobius"/>
    </source>
</evidence>
<dbReference type="PATRIC" id="fig|1280947.3.peg.1233"/>
<dbReference type="eggNOG" id="COG2261">
    <property type="taxonomic scope" value="Bacteria"/>
</dbReference>
<dbReference type="PANTHER" id="PTHR33884">
    <property type="entry name" value="UPF0410 PROTEIN YMGE"/>
    <property type="match status" value="1"/>
</dbReference>
<name>A0A062UPK6_9PROT</name>
<comment type="similarity">
    <text evidence="2">Belongs to the UPF0410 family.</text>
</comment>
<evidence type="ECO:0000313" key="9">
    <source>
        <dbReference type="Proteomes" id="UP000027190"/>
    </source>
</evidence>
<feature type="transmembrane region" description="Helical" evidence="7">
    <location>
        <begin position="6"/>
        <end position="24"/>
    </location>
</feature>
<comment type="caution">
    <text evidence="8">The sequence shown here is derived from an EMBL/GenBank/DDBJ whole genome shotgun (WGS) entry which is preliminary data.</text>
</comment>
<dbReference type="Pfam" id="PF04226">
    <property type="entry name" value="Transgly_assoc"/>
    <property type="match status" value="1"/>
</dbReference>
<dbReference type="GO" id="GO:0005886">
    <property type="term" value="C:plasma membrane"/>
    <property type="evidence" value="ECO:0007669"/>
    <property type="project" value="UniProtKB-SubCell"/>
</dbReference>
<evidence type="ECO:0000256" key="2">
    <source>
        <dbReference type="ARBA" id="ARBA00011006"/>
    </source>
</evidence>
<dbReference type="PANTHER" id="PTHR33884:SF3">
    <property type="entry name" value="UPF0410 PROTEIN YMGE"/>
    <property type="match status" value="1"/>
</dbReference>
<keyword evidence="3" id="KW-1003">Cell membrane</keyword>
<keyword evidence="6 7" id="KW-0472">Membrane</keyword>
<dbReference type="Proteomes" id="UP000027190">
    <property type="component" value="Unassembled WGS sequence"/>
</dbReference>
<keyword evidence="9" id="KW-1185">Reference proteome</keyword>
<comment type="subcellular location">
    <subcellularLocation>
        <location evidence="1">Cell membrane</location>
        <topology evidence="1">Multi-pass membrane protein</topology>
    </subcellularLocation>
</comment>
<reference evidence="8 9" key="1">
    <citation type="journal article" date="2014" name="Antonie Van Leeuwenhoek">
        <title>Hyphomonas beringensis sp. nov. and Hyphomonas chukchiensis sp. nov., isolated from surface seawater of the Bering Sea and Chukchi Sea.</title>
        <authorList>
            <person name="Li C."/>
            <person name="Lai Q."/>
            <person name="Li G."/>
            <person name="Dong C."/>
            <person name="Wang J."/>
            <person name="Liao Y."/>
            <person name="Shao Z."/>
        </authorList>
    </citation>
    <scope>NUCLEOTIDE SEQUENCE [LARGE SCALE GENOMIC DNA]</scope>
    <source>
        <strain evidence="8 9">BH-BN04-4</strain>
    </source>
</reference>
<evidence type="ECO:0000256" key="3">
    <source>
        <dbReference type="ARBA" id="ARBA00022475"/>
    </source>
</evidence>
<organism evidence="8 9">
    <name type="scientific">Hyphomonas chukchiensis</name>
    <dbReference type="NCBI Taxonomy" id="1280947"/>
    <lineage>
        <taxon>Bacteria</taxon>
        <taxon>Pseudomonadati</taxon>
        <taxon>Pseudomonadota</taxon>
        <taxon>Alphaproteobacteria</taxon>
        <taxon>Hyphomonadales</taxon>
        <taxon>Hyphomonadaceae</taxon>
        <taxon>Hyphomonas</taxon>
    </lineage>
</organism>
<gene>
    <name evidence="8" type="ORF">HY30_14555</name>
</gene>
<evidence type="ECO:0000256" key="5">
    <source>
        <dbReference type="ARBA" id="ARBA00022989"/>
    </source>
</evidence>
<keyword evidence="5 7" id="KW-1133">Transmembrane helix</keyword>
<feature type="transmembrane region" description="Helical" evidence="7">
    <location>
        <begin position="31"/>
        <end position="50"/>
    </location>
</feature>
<accession>A0A062UPK6</accession>
<sequence length="84" mass="8483">MTLESLIIFLLIGAVAGWLAGLIVKGFGFGIVGNIVVGIVGAFIAGYLFPALNVSLGAGIVGAIIHATIGAVLLLLVVRVLKRA</sequence>
<proteinExistence type="inferred from homology"/>
<dbReference type="InterPro" id="IPR007341">
    <property type="entry name" value="Transgly_assoc"/>
</dbReference>
<keyword evidence="4 7" id="KW-0812">Transmembrane</keyword>
<dbReference type="STRING" id="1280947.HY30_14555"/>
<dbReference type="AlphaFoldDB" id="A0A062UPK6"/>
<evidence type="ECO:0000256" key="4">
    <source>
        <dbReference type="ARBA" id="ARBA00022692"/>
    </source>
</evidence>